<evidence type="ECO:0000313" key="1">
    <source>
        <dbReference type="EMBL" id="QJA91478.1"/>
    </source>
</evidence>
<sequence>MLISSQISRIYSKQTLIGKLEAVRGILYTIVPISINEVTHYNIILKEIDAWKEDCKSIIGEIIDESTSDSRT</sequence>
<proteinExistence type="predicted"/>
<reference evidence="1" key="1">
    <citation type="submission" date="2020-03" db="EMBL/GenBank/DDBJ databases">
        <title>The deep terrestrial virosphere.</title>
        <authorList>
            <person name="Holmfeldt K."/>
            <person name="Nilsson E."/>
            <person name="Simone D."/>
            <person name="Lopez-Fernandez M."/>
            <person name="Wu X."/>
            <person name="de Brujin I."/>
            <person name="Lundin D."/>
            <person name="Andersson A."/>
            <person name="Bertilsson S."/>
            <person name="Dopson M."/>
        </authorList>
    </citation>
    <scope>NUCLEOTIDE SEQUENCE</scope>
    <source>
        <strain evidence="1">MM415B03355</strain>
    </source>
</reference>
<gene>
    <name evidence="1" type="ORF">MM415B03355_0007</name>
</gene>
<protein>
    <submittedName>
        <fullName evidence="1">Uncharacterized protein</fullName>
    </submittedName>
</protein>
<dbReference type="AlphaFoldDB" id="A0A6M3LEM7"/>
<dbReference type="EMBL" id="MT142990">
    <property type="protein sequence ID" value="QJA91478.1"/>
    <property type="molecule type" value="Genomic_DNA"/>
</dbReference>
<name>A0A6M3LEM7_9ZZZZ</name>
<accession>A0A6M3LEM7</accession>
<organism evidence="1">
    <name type="scientific">viral metagenome</name>
    <dbReference type="NCBI Taxonomy" id="1070528"/>
    <lineage>
        <taxon>unclassified sequences</taxon>
        <taxon>metagenomes</taxon>
        <taxon>organismal metagenomes</taxon>
    </lineage>
</organism>